<accession>A0A434AF13</accession>
<dbReference type="Gene3D" id="2.60.40.10">
    <property type="entry name" value="Immunoglobulins"/>
    <property type="match status" value="1"/>
</dbReference>
<dbReference type="NCBIfam" id="TIGR04183">
    <property type="entry name" value="Por_Secre_tail"/>
    <property type="match status" value="1"/>
</dbReference>
<dbReference type="EMBL" id="RJJX01000034">
    <property type="protein sequence ID" value="RUT72964.1"/>
    <property type="molecule type" value="Genomic_DNA"/>
</dbReference>
<dbReference type="Proteomes" id="UP000282985">
    <property type="component" value="Unassembled WGS sequence"/>
</dbReference>
<proteinExistence type="predicted"/>
<dbReference type="InterPro" id="IPR013783">
    <property type="entry name" value="Ig-like_fold"/>
</dbReference>
<dbReference type="SUPFAM" id="SSF49299">
    <property type="entry name" value="PKD domain"/>
    <property type="match status" value="1"/>
</dbReference>
<evidence type="ECO:0000259" key="1">
    <source>
        <dbReference type="PROSITE" id="PS50093"/>
    </source>
</evidence>
<keyword evidence="3" id="KW-1185">Reference proteome</keyword>
<evidence type="ECO:0000313" key="2">
    <source>
        <dbReference type="EMBL" id="RUT72964.1"/>
    </source>
</evidence>
<comment type="caution">
    <text evidence="2">The sequence shown here is derived from an EMBL/GenBank/DDBJ whole genome shotgun (WGS) entry which is preliminary data.</text>
</comment>
<dbReference type="InterPro" id="IPR000601">
    <property type="entry name" value="PKD_dom"/>
</dbReference>
<dbReference type="RefSeq" id="WP_127344936.1">
    <property type="nucleotide sequence ID" value="NZ_RJJX01000034.1"/>
</dbReference>
<gene>
    <name evidence="2" type="ORF">DLK05_15835</name>
</gene>
<dbReference type="Pfam" id="PF18962">
    <property type="entry name" value="Por_Secre_tail"/>
    <property type="match status" value="1"/>
</dbReference>
<reference evidence="2 3" key="1">
    <citation type="submission" date="2018-11" db="EMBL/GenBank/DDBJ databases">
        <title>Parancylomarina longa gen. nov., sp. nov., isolated from sediments of southern Okinawa.</title>
        <authorList>
            <person name="Fu T."/>
        </authorList>
    </citation>
    <scope>NUCLEOTIDE SEQUENCE [LARGE SCALE GENOMIC DNA]</scope>
    <source>
        <strain evidence="2 3">T3-2 S1-C</strain>
    </source>
</reference>
<feature type="domain" description="PKD" evidence="1">
    <location>
        <begin position="2490"/>
        <end position="2515"/>
    </location>
</feature>
<dbReference type="InterPro" id="IPR026444">
    <property type="entry name" value="Secre_tail"/>
</dbReference>
<feature type="non-terminal residue" evidence="2">
    <location>
        <position position="1"/>
    </location>
</feature>
<evidence type="ECO:0000313" key="3">
    <source>
        <dbReference type="Proteomes" id="UP000282985"/>
    </source>
</evidence>
<protein>
    <submittedName>
        <fullName evidence="2">DUF1533 domain-containing protein</fullName>
    </submittedName>
</protein>
<name>A0A434AF13_9BACT</name>
<dbReference type="InterPro" id="IPR035986">
    <property type="entry name" value="PKD_dom_sf"/>
</dbReference>
<dbReference type="OrthoDB" id="7443339at2"/>
<dbReference type="InterPro" id="IPR011432">
    <property type="entry name" value="Shr-like_HID"/>
</dbReference>
<organism evidence="2 3">
    <name type="scientific">Ancylomarina longa</name>
    <dbReference type="NCBI Taxonomy" id="2487017"/>
    <lineage>
        <taxon>Bacteria</taxon>
        <taxon>Pseudomonadati</taxon>
        <taxon>Bacteroidota</taxon>
        <taxon>Bacteroidia</taxon>
        <taxon>Marinilabiliales</taxon>
        <taxon>Marinifilaceae</taxon>
        <taxon>Ancylomarina</taxon>
    </lineage>
</organism>
<dbReference type="Pfam" id="PF07550">
    <property type="entry name" value="Shr-like_HID"/>
    <property type="match status" value="12"/>
</dbReference>
<sequence>GYSEDTNWETKITTVTYNGTSLTETTDYTLNTVPNTITLKPGGGNSALQAAGTADLTISATGYGDASVSQSIGHGSATQIVMVTQPTAPIVNGGLLGTQPVIKLQDQYNNDCTSDNSTSITVGKGDAGNWTLGGDLTASVSSGTHSYTNLTASSNETVSGAFLSFTSTGLTSANSSTFSLGLNSPPSNLAADINANVDGDFTITFTDIDGWQSKISGITYNGVTVDALAYETGTSGEIVFTPSSSVALQTAGTANLIITANGFSDATISQTIAHGVANKLAIATQPGAPSANGGDLNPQPVIEILDQYDNVCTSDGSREVTAAKGDAGNWTLGGTLNQNANSGTITFFGLNASSNEEITGANISFSSTGLTGVTSSNFNLGLNVAPDLIAAMGATVDGIFEISYIENVDWESNINSITFDGNTVPTGVYGVNSTSNKITFDPSVDAVLQIAKTADIVIFVDGYNNAIVSQTLGHGAANKLVMNTQPVAPASNGDLFQTQPVVSVQDQYNNICTSNSSITVSAVENDPPSWDLQGTLSGTVASGILTFTDLTASSTQVVNGAFISFSSSGLTGVNSSTFNLGLNSPPDLTAASGATVDASFIVTFTDSQSWQSKISSITYNGNTVDAGAYNTSVTNQITFDPSQSTELQTSGTADFVFVSSGFNDKVLSQTIGHGSPASISIVTQPTAPSSNGGLLASQPEISSLDQYGNACTTDNATTISVSKGDAGSWTLGGSPNQTVVGGVFTYTDLSASSAEAVTGAYLTFTSGSFTALDSDPFDISVNGTPSITAATNATVDNDFQISFTDDGTWRGNISEIQYGGSALPVAAYDAGSVGVIVFKPSQSAILQAAGTQDLTIVSSGYSNAVVSQQIGHGNLTEFVIATQPVGPSSNGALLATQPVIQLHDQYANICTTDNVTEITATASGGSWTLEGTRQLSSSAGVINYTDLTARSDAEITTATITFSSPLLTDKVSNAFTIPALDASPQLLASSNATVDGSFEITFTPNSSWQLAIDSITYGGNLISSAAIDDTQSGKLIFDPAQDTDLQKSGTKDIVVYSLGYSNASVSQEIKHGAASVMAIVLQPSAPVENGGLLANQPAITLRDQYANDCTSENMIEIIAAKGDTNNWTLGGISTLQVTNGSASYTDLTASSQAAVTGAFISFSANGLTTVNSNTFDIPDLSAAPVLTSAANANVDSDFELTFTDNIDWRTNITEIKYGTEVLGTAAYDASIAGKIILKPSQSTALQTAANNYIYITSTSFLKDSVQQQITHGAAKSIVINTQPMGPDANGDLLQTQPIVKLQDQYLNDCTTDNSVTIEANATGGTWFLEGSNSLVVTNGVAEYTDLTARSLGMVSDATITFSGTGLTSQESNSFFIPAPLIAPSLIASTTATVDSLFDVTFSDNANWQGKIDSISYGGTLLSATSYDKSQSGKIVFDPSKDSEMQVVATKEILVYSRGFENASVNQEIKHGVPDTLFIETQPTAPLINGGELDLQPKISVNDQYGNACNTENTYQVTVSKGDAGTWTLGGSVSQAVSSGVINYRDLTASSENAVTGAFLSFSGIGITTVNSDTFDIPDLKNPPNLSPAFNVTVDADFSINYFDMDSTWGSSITSITYQGDVLSSNSYDIETDNIVFHIAQDTLLQKAGTFEVIVYAKGYRNASFSQEVGHGVVARMEITQQPTSPVSNGDLLAQQPALRFLDQYDNICTTENDKSVIASKNDIGEWNINGTLELVAENGLVTFTDLSAYSTGPITGAEINFSSTDIDSVISDSFDIPDVSTPPALTAAVDASVDNSFKITFTEDSVWRNRINRITVNDSLLLAESYNYSQAGELELIPSASKFLQKSGSFQIIVESRGYAHDTIQQDIQHGIADSLIVLTQPIGPENNGETLAQQPDLKLVDQYLNDCISDQLSQVSVEKQDNKSWELTGTLQLKAIDGKVSFTDLVATSEIAIDSAYLQFYFDRDSVISNLFSIPIPVIELTAATDVTVDNQFTIQSSDNASWRDSISAITFAGETLADTSYLVEAGSITFYPERDSLLQIARTDTIVVIANAYADASVEQEIGHGVATEMVVVDQPIGPEINGDTLVQQPGLQLKDQYENNCETDNLTVISVSKYSDNSENDVADLWDLGGLKSITASAGLVKFTNLTATSENYVEGVRLLFTSDSLPKVVSDSFNIVIPVPPEITPASDATVDDSFFVTFTDNKTWRSLIYDIKYGIRSLEGNYDLSEPGKITFDPSVTSILQKYGVDSMYIYSGKYDTVRFEQPILHGKPKYMVITKEPSAPVTNGDVLIRQPQLILQDQYRNNCDTDNGTPVAVKRGDVGVWTLDGTLTQMSEDGEVKFIDLTATSEMEIEGAKLEFEGTGLISKQSKTFTIPEPKTNRAGQANANPELVCYGSKSNIVLIGFDGEVQWQKYNELDDVYEDIIGENSELYVTDVIVKNEKYRAVVSKSGFTTQYSNAVTVSSMEAPIADFTFDIDYNEVQFTNLSTNATSIVWDFGDGIISSEFEPSHSFVLDNSNGSGYIVTLTASNEACPDSEKAQQIFITTGIDDFIEKRGIAVYPNPSRGEFFIEVASVNQDGLLRIFDQSGKVVATRNIQRSFSDSRIEFDLKGLPGGLYFLTIQYPDKVIKAKLIIQ</sequence>
<dbReference type="PROSITE" id="PS50093">
    <property type="entry name" value="PKD"/>
    <property type="match status" value="1"/>
</dbReference>